<sequence length="317" mass="35144">MACMVCGISKAIIVRPRGKNKVCKTCFLDGFEADVHETIVASGMFQKGDRIGIGVSGGKDSTVLAYVLDLLNRKHGYGVELVLLSVDEGIVGYRDQSIESVCRNSKDLGIKLRIVSFEDVFGVTMDRVVQKIGRRSNCTYCGVFRRQALEKAAREMGVDAIATGHNADDMAETVLLNVLRGDISRLRRCTLAKTKEQKGGDGKAMSLSRLKPFKNIYQKEIVLYAFHRKLEYFSTECTYSPGASRGDLRMLIKQLEKEDPGIIMDVIRSGDMLRQEECMGRAPRPCVLCAHSTSSDNGICNGCVLVEKLEQCRVEDH</sequence>
<dbReference type="PANTHER" id="PTHR11807">
    <property type="entry name" value="ATPASES OF THE PP SUPERFAMILY-RELATED"/>
    <property type="match status" value="1"/>
</dbReference>
<dbReference type="GO" id="GO:0032447">
    <property type="term" value="P:protein urmylation"/>
    <property type="evidence" value="ECO:0007669"/>
    <property type="project" value="UniProtKB-UniRule"/>
</dbReference>
<feature type="binding site" evidence="3">
    <location>
        <position position="60"/>
    </location>
    <ligand>
        <name>ATP</name>
        <dbReference type="ChEBI" id="CHEBI:30616"/>
    </ligand>
</feature>
<dbReference type="VEuPathDB" id="MicrosporidiaDB:M970_031170"/>
<dbReference type="GO" id="GO:0005524">
    <property type="term" value="F:ATP binding"/>
    <property type="evidence" value="ECO:0007669"/>
    <property type="project" value="UniProtKB-KW"/>
</dbReference>
<keyword evidence="2" id="KW-0963">Cytoplasm</keyword>
<dbReference type="GO" id="GO:0002144">
    <property type="term" value="C:cytosolic tRNA wobble base thiouridylase complex"/>
    <property type="evidence" value="ECO:0007669"/>
    <property type="project" value="TreeGrafter"/>
</dbReference>
<dbReference type="PANTHER" id="PTHR11807:SF12">
    <property type="entry name" value="CYTOPLASMIC TRNA 2-THIOLATION PROTEIN 1"/>
    <property type="match status" value="1"/>
</dbReference>
<organism evidence="5">
    <name type="scientific">Encephalitozoon cuniculi</name>
    <name type="common">Microsporidian parasite</name>
    <dbReference type="NCBI Taxonomy" id="6035"/>
    <lineage>
        <taxon>Eukaryota</taxon>
        <taxon>Fungi</taxon>
        <taxon>Fungi incertae sedis</taxon>
        <taxon>Microsporidia</taxon>
        <taxon>Unikaryonidae</taxon>
        <taxon>Encephalitozoon</taxon>
    </lineage>
</organism>
<keyword evidence="2" id="KW-0820">tRNA-binding</keyword>
<protein>
    <recommendedName>
        <fullName evidence="2">Cytoplasmic tRNA 2-thiolation protein 1</fullName>
        <ecNumber evidence="2">2.7.7.-</ecNumber>
    </recommendedName>
    <alternativeName>
        <fullName evidence="2">Cytoplasmic tRNA adenylyltransferase 1</fullName>
    </alternativeName>
</protein>
<dbReference type="VEuPathDB" id="MicrosporidiaDB:AEWD_031170"/>
<evidence type="ECO:0000259" key="4">
    <source>
        <dbReference type="Pfam" id="PF01171"/>
    </source>
</evidence>
<dbReference type="SUPFAM" id="SSF52402">
    <property type="entry name" value="Adenine nucleotide alpha hydrolases-like"/>
    <property type="match status" value="1"/>
</dbReference>
<dbReference type="EMBL" id="KC513618">
    <property type="protein sequence ID" value="AGE96409.1"/>
    <property type="molecule type" value="Genomic_DNA"/>
</dbReference>
<dbReference type="UniPathway" id="UPA00988"/>
<dbReference type="InterPro" id="IPR000541">
    <property type="entry name" value="Ncs6/Tuc1/Ctu1"/>
</dbReference>
<dbReference type="EC" id="2.7.7.-" evidence="2"/>
<dbReference type="GO" id="GO:0000049">
    <property type="term" value="F:tRNA binding"/>
    <property type="evidence" value="ECO:0007669"/>
    <property type="project" value="UniProtKB-UniRule"/>
</dbReference>
<dbReference type="InterPro" id="IPR011063">
    <property type="entry name" value="TilS/TtcA_N"/>
</dbReference>
<dbReference type="PIRSF" id="PIRSF004976">
    <property type="entry name" value="ATPase_YdaO"/>
    <property type="match status" value="1"/>
</dbReference>
<feature type="binding site" evidence="3">
    <location>
        <position position="169"/>
    </location>
    <ligand>
        <name>ATP</name>
        <dbReference type="ChEBI" id="CHEBI:30616"/>
    </ligand>
</feature>
<comment type="function">
    <text evidence="2">Plays a central role in 2-thiolation of mcm(5)S(2)U at tRNA wobble positions of tRNA(Lys), tRNA(Glu) and tRNA(Gln). Directly binds tRNAs and probably acts by catalyzing adenylation of tRNAs, an intermediate required for 2-thiolation. It is unclear whether it acts as a sulfurtransferase that transfers sulfur from thiocarboxylated URM1 onto the uridine of tRNAs at wobble position. Prior mcm(5) tRNA modification by the elongator complex is required for 2-thiolation. May also be involved in protein urmylation.</text>
</comment>
<dbReference type="AlphaFoldDB" id="M1JLL5"/>
<dbReference type="GO" id="GO:0002143">
    <property type="term" value="P:tRNA wobble position uridine thiolation"/>
    <property type="evidence" value="ECO:0007669"/>
    <property type="project" value="TreeGrafter"/>
</dbReference>
<accession>M1JLL5</accession>
<evidence type="ECO:0000256" key="1">
    <source>
        <dbReference type="ARBA" id="ARBA00022679"/>
    </source>
</evidence>
<reference evidence="5" key="1">
    <citation type="journal article" date="2013" name="Eukaryot. Cell">
        <title>Extremely Reduced Levels of Heterozygosity in the Vertebrate Pathogen Encephalitozoon cuniculi.</title>
        <authorList>
            <person name="Selman M."/>
            <person name="Sak B."/>
            <person name="Kvac M."/>
            <person name="Farinelli L."/>
            <person name="Weiss L.M."/>
            <person name="Corradi N."/>
        </authorList>
    </citation>
    <scope>NUCLEOTIDE SEQUENCE</scope>
</reference>
<evidence type="ECO:0000256" key="2">
    <source>
        <dbReference type="HAMAP-Rule" id="MF_03053"/>
    </source>
</evidence>
<dbReference type="InterPro" id="IPR014729">
    <property type="entry name" value="Rossmann-like_a/b/a_fold"/>
</dbReference>
<dbReference type="VEuPathDB" id="MicrosporidiaDB:ECU03_1240"/>
<keyword evidence="3" id="KW-0067">ATP-binding</keyword>
<name>M1JLL5_ENCCN</name>
<comment type="similarity">
    <text evidence="2">Belongs to the TtcA family. CTU1/NCS6/ATPBD3 subfamily.</text>
</comment>
<keyword evidence="2" id="KW-0694">RNA-binding</keyword>
<dbReference type="GO" id="GO:0005739">
    <property type="term" value="C:mitochondrion"/>
    <property type="evidence" value="ECO:0007669"/>
    <property type="project" value="TreeGrafter"/>
</dbReference>
<evidence type="ECO:0000313" key="5">
    <source>
        <dbReference type="EMBL" id="AGE96409.1"/>
    </source>
</evidence>
<dbReference type="Gene3D" id="3.40.50.620">
    <property type="entry name" value="HUPs"/>
    <property type="match status" value="1"/>
</dbReference>
<feature type="binding site" evidence="3">
    <location>
        <position position="164"/>
    </location>
    <ligand>
        <name>ATP</name>
        <dbReference type="ChEBI" id="CHEBI:30616"/>
    </ligand>
</feature>
<proteinExistence type="inferred from homology"/>
<dbReference type="HAMAP" id="MF_03053">
    <property type="entry name" value="CTU1"/>
    <property type="match status" value="1"/>
</dbReference>
<dbReference type="VEuPathDB" id="MicrosporidiaDB:AEWR_031170"/>
<keyword evidence="3" id="KW-0547">Nucleotide-binding</keyword>
<keyword evidence="2" id="KW-0819">tRNA processing</keyword>
<dbReference type="Pfam" id="PF01171">
    <property type="entry name" value="ATP_bind_3"/>
    <property type="match status" value="1"/>
</dbReference>
<comment type="subcellular location">
    <subcellularLocation>
        <location evidence="2">Cytoplasm</location>
    </subcellularLocation>
</comment>
<dbReference type="OMA" id="KPVRGIC"/>
<feature type="binding site" evidence="3">
    <location>
        <begin position="54"/>
        <end position="56"/>
    </location>
    <ligand>
        <name>ATP</name>
        <dbReference type="ChEBI" id="CHEBI:30616"/>
    </ligand>
</feature>
<dbReference type="CDD" id="cd01713">
    <property type="entry name" value="CTU1-like"/>
    <property type="match status" value="1"/>
</dbReference>
<dbReference type="InterPro" id="IPR056369">
    <property type="entry name" value="CTU1-like_ATP-bd"/>
</dbReference>
<dbReference type="InterPro" id="IPR020554">
    <property type="entry name" value="UPF0021_CS"/>
</dbReference>
<feature type="domain" description="tRNA(Ile)-lysidine/2-thiocytidine synthase N-terminal" evidence="4">
    <location>
        <begin position="51"/>
        <end position="249"/>
    </location>
</feature>
<evidence type="ECO:0000256" key="3">
    <source>
        <dbReference type="PIRSR" id="PIRSR004976-51"/>
    </source>
</evidence>
<feature type="binding site" evidence="3">
    <location>
        <position position="86"/>
    </location>
    <ligand>
        <name>ATP</name>
        <dbReference type="ChEBI" id="CHEBI:30616"/>
    </ligand>
</feature>
<dbReference type="InterPro" id="IPR035107">
    <property type="entry name" value="tRNA_thiolation_TtcA_Ctu1"/>
</dbReference>
<dbReference type="GO" id="GO:0016779">
    <property type="term" value="F:nucleotidyltransferase activity"/>
    <property type="evidence" value="ECO:0007669"/>
    <property type="project" value="UniProtKB-UniRule"/>
</dbReference>
<comment type="pathway">
    <text evidence="2">tRNA modification; 5-methoxycarbonylmethyl-2-thiouridine-tRNA biosynthesis.</text>
</comment>
<dbReference type="PROSITE" id="PS01263">
    <property type="entry name" value="UPF0021"/>
    <property type="match status" value="1"/>
</dbReference>
<keyword evidence="1 2" id="KW-0808">Transferase</keyword>
<gene>
    <name evidence="2" type="primary">NCS6</name>
    <name evidence="2" type="synonym">CTU1</name>
    <name evidence="5" type="ORF">ECU03_1240</name>
</gene>
<dbReference type="VEuPathDB" id="MicrosporidiaDB:AEWQ_031170"/>